<dbReference type="CDD" id="cd04301">
    <property type="entry name" value="NAT_SF"/>
    <property type="match status" value="1"/>
</dbReference>
<dbReference type="PROSITE" id="PS51186">
    <property type="entry name" value="GNAT"/>
    <property type="match status" value="1"/>
</dbReference>
<keyword evidence="2" id="KW-0004">4Fe-4S</keyword>
<evidence type="ECO:0000256" key="3">
    <source>
        <dbReference type="ARBA" id="ARBA00022691"/>
    </source>
</evidence>
<dbReference type="Gene3D" id="3.20.20.70">
    <property type="entry name" value="Aldolase class I"/>
    <property type="match status" value="1"/>
</dbReference>
<evidence type="ECO:0000259" key="8">
    <source>
        <dbReference type="PROSITE" id="PS51186"/>
    </source>
</evidence>
<feature type="domain" description="N-acetyltransferase" evidence="8">
    <location>
        <begin position="2"/>
        <end position="145"/>
    </location>
</feature>
<dbReference type="PANTHER" id="PTHR11228:SF7">
    <property type="entry name" value="PQQA PEPTIDE CYCLASE"/>
    <property type="match status" value="1"/>
</dbReference>
<sequence>MIEFREDVSVEKLVKLHPLIYDEPFPLESYQRKRENGKRLANIGFFQGKTILGYCVVIDLPEEKRYHAWVGGTLPEYQAKGVFSQFYDWLIQQAAGRGYQFVTGNTDNYKPNMLRLMIRKGFDIIGADKTRHGDGIKVLLRYTVHKPIRLRLSITNACNFNCFFCHHDGVVIPQTVSLTLPQLERILIQAKKSCLEELTITGGEPAVYFPAVEYILRYCGSWDHPPRIKIATNGVLWSEERIKVLKHYPGKIKLNISFHSVREAQFGQIYGYSIPRETYDLLFRNLRAQGIECRLNVTVLRGINSSPQAMRELLCYADENGITAVNLMELLLTRKQTELFAYYCPQNEIVQNLLTGTDGTYQCRLAEQTRKKTIYEVTGEHGVIRAAVYRLSCRAGCENCLQENDITIGADGKGHPCYIDSEVSCGSALDSLDEMIARCETYVRHQPENYSVKQLYWGNGDETSG</sequence>
<dbReference type="Proteomes" id="UP001263246">
    <property type="component" value="Unassembled WGS sequence"/>
</dbReference>
<dbReference type="InterPro" id="IPR058240">
    <property type="entry name" value="rSAM_sf"/>
</dbReference>
<keyword evidence="11" id="KW-1185">Reference proteome</keyword>
<evidence type="ECO:0000256" key="2">
    <source>
        <dbReference type="ARBA" id="ARBA00022485"/>
    </source>
</evidence>
<evidence type="ECO:0000256" key="6">
    <source>
        <dbReference type="ARBA" id="ARBA00023004"/>
    </source>
</evidence>
<gene>
    <name evidence="10" type="ORF">RX402_11220</name>
</gene>
<evidence type="ECO:0000256" key="4">
    <source>
        <dbReference type="ARBA" id="ARBA00022723"/>
    </source>
</evidence>
<keyword evidence="4" id="KW-0479">Metal-binding</keyword>
<dbReference type="InterPro" id="IPR000182">
    <property type="entry name" value="GNAT_dom"/>
</dbReference>
<dbReference type="SFLD" id="SFLDS00029">
    <property type="entry name" value="Radical_SAM"/>
    <property type="match status" value="1"/>
</dbReference>
<accession>A0ABU3U1D8</accession>
<evidence type="ECO:0000256" key="1">
    <source>
        <dbReference type="ARBA" id="ARBA00001966"/>
    </source>
</evidence>
<dbReference type="SUPFAM" id="SSF55729">
    <property type="entry name" value="Acyl-CoA N-acyltransferases (Nat)"/>
    <property type="match status" value="1"/>
</dbReference>
<dbReference type="SFLD" id="SFLDG01067">
    <property type="entry name" value="SPASM/twitch_domain_containing"/>
    <property type="match status" value="1"/>
</dbReference>
<evidence type="ECO:0000313" key="10">
    <source>
        <dbReference type="EMBL" id="MDU8689301.1"/>
    </source>
</evidence>
<evidence type="ECO:0000256" key="5">
    <source>
        <dbReference type="ARBA" id="ARBA00023002"/>
    </source>
</evidence>
<dbReference type="PANTHER" id="PTHR11228">
    <property type="entry name" value="RADICAL SAM DOMAIN PROTEIN"/>
    <property type="match status" value="1"/>
</dbReference>
<dbReference type="InterPro" id="IPR013785">
    <property type="entry name" value="Aldolase_TIM"/>
</dbReference>
<dbReference type="InterPro" id="IPR050377">
    <property type="entry name" value="Radical_SAM_PqqE_MftC-like"/>
</dbReference>
<dbReference type="Gene3D" id="3.40.630.30">
    <property type="match status" value="1"/>
</dbReference>
<keyword evidence="7" id="KW-0411">Iron-sulfur</keyword>
<keyword evidence="5" id="KW-0560">Oxidoreductase</keyword>
<dbReference type="Pfam" id="PF04055">
    <property type="entry name" value="Radical_SAM"/>
    <property type="match status" value="1"/>
</dbReference>
<protein>
    <submittedName>
        <fullName evidence="10">Radical SAM protein</fullName>
    </submittedName>
</protein>
<keyword evidence="6" id="KW-0408">Iron</keyword>
<dbReference type="RefSeq" id="WP_249238153.1">
    <property type="nucleotide sequence ID" value="NZ_CP094473.1"/>
</dbReference>
<dbReference type="EMBL" id="JAWHPR010000006">
    <property type="protein sequence ID" value="MDU8689301.1"/>
    <property type="molecule type" value="Genomic_DNA"/>
</dbReference>
<dbReference type="PROSITE" id="PS01305">
    <property type="entry name" value="MOAA_NIFB_PQQE"/>
    <property type="match status" value="1"/>
</dbReference>
<dbReference type="PROSITE" id="PS51918">
    <property type="entry name" value="RADICAL_SAM"/>
    <property type="match status" value="1"/>
</dbReference>
<dbReference type="CDD" id="cd01335">
    <property type="entry name" value="Radical_SAM"/>
    <property type="match status" value="1"/>
</dbReference>
<evidence type="ECO:0000256" key="7">
    <source>
        <dbReference type="ARBA" id="ARBA00023014"/>
    </source>
</evidence>
<keyword evidence="3" id="KW-0949">S-adenosyl-L-methionine</keyword>
<dbReference type="SUPFAM" id="SSF102114">
    <property type="entry name" value="Radical SAM enzymes"/>
    <property type="match status" value="1"/>
</dbReference>
<comment type="caution">
    <text evidence="10">The sequence shown here is derived from an EMBL/GenBank/DDBJ whole genome shotgun (WGS) entry which is preliminary data.</text>
</comment>
<reference evidence="10 11" key="1">
    <citation type="submission" date="2023-10" db="EMBL/GenBank/DDBJ databases">
        <title>Host Genetic Regulation of Human Gut Microbial Structural Variation.</title>
        <authorList>
            <person name="Harmsen H.J.M."/>
        </authorList>
    </citation>
    <scope>NUCLEOTIDE SEQUENCE [LARGE SCALE GENOMIC DNA]</scope>
    <source>
        <strain evidence="10 11">HTF-F</strain>
    </source>
</reference>
<feature type="domain" description="Radical SAM core" evidence="9">
    <location>
        <begin position="144"/>
        <end position="360"/>
    </location>
</feature>
<dbReference type="InterPro" id="IPR000385">
    <property type="entry name" value="MoaA_NifB_PqqE_Fe-S-bd_CS"/>
</dbReference>
<comment type="cofactor">
    <cofactor evidence="1">
        <name>[4Fe-4S] cluster</name>
        <dbReference type="ChEBI" id="CHEBI:49883"/>
    </cofactor>
</comment>
<dbReference type="InterPro" id="IPR016181">
    <property type="entry name" value="Acyl_CoA_acyltransferase"/>
</dbReference>
<dbReference type="InterPro" id="IPR007197">
    <property type="entry name" value="rSAM"/>
</dbReference>
<proteinExistence type="predicted"/>
<name>A0ABU3U1D8_9FIRM</name>
<evidence type="ECO:0000313" key="11">
    <source>
        <dbReference type="Proteomes" id="UP001263246"/>
    </source>
</evidence>
<organism evidence="10 11">
    <name type="scientific">Faecalibacterium wellingii</name>
    <dbReference type="NCBI Taxonomy" id="2929491"/>
    <lineage>
        <taxon>Bacteria</taxon>
        <taxon>Bacillati</taxon>
        <taxon>Bacillota</taxon>
        <taxon>Clostridia</taxon>
        <taxon>Eubacteriales</taxon>
        <taxon>Oscillospiraceae</taxon>
        <taxon>Faecalibacterium</taxon>
    </lineage>
</organism>
<evidence type="ECO:0000259" key="9">
    <source>
        <dbReference type="PROSITE" id="PS51918"/>
    </source>
</evidence>